<dbReference type="Pfam" id="PF00931">
    <property type="entry name" value="NB-ARC"/>
    <property type="match status" value="2"/>
</dbReference>
<dbReference type="InterPro" id="IPR044974">
    <property type="entry name" value="Disease_R_plants"/>
</dbReference>
<dbReference type="InterPro" id="IPR038005">
    <property type="entry name" value="RX-like_CC"/>
</dbReference>
<feature type="domain" description="NB-ARC" evidence="8">
    <location>
        <begin position="1097"/>
        <end position="1250"/>
    </location>
</feature>
<keyword evidence="2" id="KW-0433">Leucine-rich repeat</keyword>
<keyword evidence="3" id="KW-0677">Repeat</keyword>
<sequence length="1911" mass="218128">MAEFALGLTKTAVQGTLNSVKSAIEEEGKLRVRVQDDLVFISGEFRMMQSFLKASNAGGRASQSEVMQAWVKQLRDLAFEVEDCVEFVVHLDQPSPWDFVRRLTSPLMCMGRRPLPLDVAVADIKQLKVRVEDLSQRNTRYNLFSTSGGDGGGNDSSDQQQLMHVAGTITSSTPATMEVFPFLRKVWESTGKLIHTNGELKRLIDCEGRELKVISLWRSQQADVVGELGWVTIAKKAFDDPEICQEFKNRTWVKLSTHHPFNPVEFLNNLLSHFTTSRHHRHDNISELMLQVSRHRYLIVLETELSSVAEWDAIKRCLLDDKNGSRIVISTKHLGIALVCTGDPYQVSELKRFSYDRSLCAILPKGYGHRIGMGELFWQLRRRQFGVISLLGRTYREIPSLIVELYSYRVRRYRVFDGVKFKYYCRFDVSTKDGPLKPVDLALSILVQSCSEDDQEEECKKIRETEISEDVIIGKARNFLTEHDCLLLITNLESSTDWNLIKHHFLCESTRGYIIVITSKQSVATHCVDHKKHLVLDMEELMKGCGHRIGMSELFWNLKQHDGVVSLFCQTDQERSQLMDTLYSCKYRVFDGVKYGLFKLVDLALFILAQSHPEDKQETECQKLIREVKNDNEIIKLGHQFLIEHNCLLFITNLDSTTDWDLIKQELLCDDTIGYIVVITSDRSFATHCVDQKHDCVIDVEDLMKGCGHRVIMNELFWQSPCPGKQGVISLFWQIDEERSQLRDELNSYQTRKYRIFDGKKFEHCFNFIDIEDGQFKLVDLARFVLAQVDPKRGEESSGENSELFIIEESRKYLTEHNCLLFITNLKTTDWDLIKQHLLCKSTRCYIVVITKDRSVAEYCVDGKQDQVLDVGVLKKGCGHRIGMSELCWQLRGHHGVLSLFGRTDEKISQLLDKLESYRVRKYRIFDGFKFDQCYRYDVPRDGQWKVVDLALFIVVKSWTIDEQETEYKRLMAMDNSDRDIAIIEMSRKFLTKQKWLLFITNLKSTTEWNSIKEHLLSEDTKGYIVVVTSDQSVATHCVDHKQDQVLNIEDLMKQDPSGLADGGGNTQEEGESEPYAIARDEDRERVFYDLHAGKKLSVWGIAGLGKSTLVKHHYNKIKSMQVYVMYGWVEVPQPFNLTGLCQRLLLDLLSDNVDAKEAVAVGMFGGQDPIQECIKILLEHKCLLVFDGLQSTDDWDLINKTLLSQPISGGTIIITRQERVARHCSEHKVYDTYGLEPDVALDLFTKIILNGKPLFDDALKDSEIMLSKCGGLPEVIIAIGKQIHSKAQHKDSLLRILKEINNDFRGYLRLHLPMLRGLFCWMQSYFDTCSDDHKPCIFYMSIFPADQRIRWTRLLRRWIAEGYSPTEKKAADLALELMKSSIMYYGDGNEISMRSMFRLNGFFLEYIKSQPMEHNRVFELDGSCSPSSRLTGQHLTIRSSWDRDRIVFKSLDVSRLRSFTVFGKWDKFLICNKMKLLRVLDLEGTSTPDIPSSVSNDDLEKIAELFSRLKVISLRGCIKVTRLPDSIGDMKQLHTLDAKNTSIVELPPAIITKLQKLQYIRVGAGDPEVPSAPAAPVAISSPPTPPQEDGHDGTSLLLRAKIDLSGASTGALDRAHKSCSRLRHFKEEAIRKYVTASGGGVGLLRAAAKGIGGLTELRTLGVVNVAYGRGDHSFLDELKKLTQLRKLALSGITRENWNKLCCAISGHRHLVILWLKLLLLKEEKASYDFARFDYISDPPMTIQRLKVTYTGNEGAGKGCAWITPTWIKQLRQDIRFYHWLTVSSQEDIGVLYEDGGALPGSDHVHLRIKPIEQRLSFDKGLSFNVLSIHCSGFSSTVTFRGTLASEFKVKELNLHCCSSCGGLNCLRVCGLKNLQNLEHVWVTGPCRDEHEQDLLKQLEEHPKNPELKRL</sequence>
<evidence type="ECO:0000256" key="6">
    <source>
        <dbReference type="ARBA" id="ARBA00023054"/>
    </source>
</evidence>
<feature type="domain" description="Disease resistance R13L4/SHOC-2-like LRR" evidence="10">
    <location>
        <begin position="1457"/>
        <end position="1565"/>
    </location>
</feature>
<accession>A0A3B5YQU0</accession>
<dbReference type="STRING" id="4565.A0A3B5YQU0"/>
<dbReference type="GO" id="GO:0043531">
    <property type="term" value="F:ADP binding"/>
    <property type="evidence" value="ECO:0007669"/>
    <property type="project" value="InterPro"/>
</dbReference>
<reference evidence="11" key="1">
    <citation type="submission" date="2018-08" db="EMBL/GenBank/DDBJ databases">
        <authorList>
            <person name="Rossello M."/>
        </authorList>
    </citation>
    <scope>NUCLEOTIDE SEQUENCE [LARGE SCALE GENOMIC DNA]</scope>
    <source>
        <strain evidence="11">cv. Chinese Spring</strain>
    </source>
</reference>
<name>A0A3B5YQU0_WHEAT</name>
<organism evidence="11">
    <name type="scientific">Triticum aestivum</name>
    <name type="common">Wheat</name>
    <dbReference type="NCBI Taxonomy" id="4565"/>
    <lineage>
        <taxon>Eukaryota</taxon>
        <taxon>Viridiplantae</taxon>
        <taxon>Streptophyta</taxon>
        <taxon>Embryophyta</taxon>
        <taxon>Tracheophyta</taxon>
        <taxon>Spermatophyta</taxon>
        <taxon>Magnoliopsida</taxon>
        <taxon>Liliopsida</taxon>
        <taxon>Poales</taxon>
        <taxon>Poaceae</taxon>
        <taxon>BOP clade</taxon>
        <taxon>Pooideae</taxon>
        <taxon>Triticodae</taxon>
        <taxon>Triticeae</taxon>
        <taxon>Triticinae</taxon>
        <taxon>Triticum</taxon>
    </lineage>
</organism>
<evidence type="ECO:0000259" key="10">
    <source>
        <dbReference type="Pfam" id="PF23598"/>
    </source>
</evidence>
<dbReference type="Pfam" id="PF23598">
    <property type="entry name" value="LRR_14"/>
    <property type="match status" value="2"/>
</dbReference>
<dbReference type="InterPro" id="IPR055414">
    <property type="entry name" value="LRR_R13L4/SHOC2-like"/>
</dbReference>
<dbReference type="Gene3D" id="3.80.10.10">
    <property type="entry name" value="Ribonuclease Inhibitor"/>
    <property type="match status" value="1"/>
</dbReference>
<dbReference type="Gramene" id="TraesCS1B02G006900.1">
    <property type="protein sequence ID" value="TraesCS1B02G006900.1"/>
    <property type="gene ID" value="TraesCS1B02G006900"/>
</dbReference>
<dbReference type="InterPro" id="IPR041118">
    <property type="entry name" value="Rx_N"/>
</dbReference>
<dbReference type="GO" id="GO:0006952">
    <property type="term" value="P:defense response"/>
    <property type="evidence" value="ECO:0007669"/>
    <property type="project" value="UniProtKB-KW"/>
</dbReference>
<dbReference type="SUPFAM" id="SSF52047">
    <property type="entry name" value="RNI-like"/>
    <property type="match status" value="1"/>
</dbReference>
<feature type="compositionally biased region" description="Low complexity" evidence="7">
    <location>
        <begin position="1572"/>
        <end position="1582"/>
    </location>
</feature>
<feature type="region of interest" description="Disordered" evidence="7">
    <location>
        <begin position="1058"/>
        <end position="1077"/>
    </location>
</feature>
<dbReference type="InterPro" id="IPR032675">
    <property type="entry name" value="LRR_dom_sf"/>
</dbReference>
<reference evidence="11" key="2">
    <citation type="submission" date="2018-10" db="UniProtKB">
        <authorList>
            <consortium name="EnsemblPlants"/>
        </authorList>
    </citation>
    <scope>IDENTIFICATION</scope>
</reference>
<dbReference type="InterPro" id="IPR002182">
    <property type="entry name" value="NB-ARC"/>
</dbReference>
<gene>
    <name evidence="11" type="primary">LOC123102691</name>
</gene>
<evidence type="ECO:0000256" key="7">
    <source>
        <dbReference type="SAM" id="MobiDB-lite"/>
    </source>
</evidence>
<dbReference type="EnsemblPlants" id="TraesCS1B02G006900.1">
    <property type="protein sequence ID" value="TraesCS1B02G006900.1"/>
    <property type="gene ID" value="TraesCS1B02G006900"/>
</dbReference>
<dbReference type="PANTHER" id="PTHR23155">
    <property type="entry name" value="DISEASE RESISTANCE PROTEIN RP"/>
    <property type="match status" value="1"/>
</dbReference>
<protein>
    <submittedName>
        <fullName evidence="11">Uncharacterized protein</fullName>
    </submittedName>
</protein>
<dbReference type="Proteomes" id="UP000019116">
    <property type="component" value="Chromosome 1B"/>
</dbReference>
<evidence type="ECO:0000313" key="11">
    <source>
        <dbReference type="EnsemblPlants" id="TraesCS1B02G006900.1"/>
    </source>
</evidence>
<evidence type="ECO:0000256" key="3">
    <source>
        <dbReference type="ARBA" id="ARBA00022737"/>
    </source>
</evidence>
<feature type="domain" description="Disease resistance R13L4/SHOC-2-like LRR" evidence="10">
    <location>
        <begin position="1650"/>
        <end position="1906"/>
    </location>
</feature>
<evidence type="ECO:0000256" key="2">
    <source>
        <dbReference type="ARBA" id="ARBA00022614"/>
    </source>
</evidence>
<feature type="domain" description="Disease resistance N-terminal" evidence="9">
    <location>
        <begin position="12"/>
        <end position="93"/>
    </location>
</feature>
<evidence type="ECO:0000256" key="4">
    <source>
        <dbReference type="ARBA" id="ARBA00022741"/>
    </source>
</evidence>
<evidence type="ECO:0000259" key="9">
    <source>
        <dbReference type="Pfam" id="PF18052"/>
    </source>
</evidence>
<dbReference type="Pfam" id="PF18052">
    <property type="entry name" value="Rx_N"/>
    <property type="match status" value="1"/>
</dbReference>
<keyword evidence="6" id="KW-0175">Coiled coil</keyword>
<dbReference type="GO" id="GO:0051707">
    <property type="term" value="P:response to other organism"/>
    <property type="evidence" value="ECO:0007669"/>
    <property type="project" value="UniProtKB-ARBA"/>
</dbReference>
<keyword evidence="5" id="KW-0611">Plant defense</keyword>
<dbReference type="SUPFAM" id="SSF52540">
    <property type="entry name" value="P-loop containing nucleoside triphosphate hydrolases"/>
    <property type="match status" value="1"/>
</dbReference>
<evidence type="ECO:0000256" key="1">
    <source>
        <dbReference type="ARBA" id="ARBA00008894"/>
    </source>
</evidence>
<dbReference type="InterPro" id="IPR027417">
    <property type="entry name" value="P-loop_NTPase"/>
</dbReference>
<evidence type="ECO:0000313" key="12">
    <source>
        <dbReference type="Proteomes" id="UP000019116"/>
    </source>
</evidence>
<evidence type="ECO:0000256" key="5">
    <source>
        <dbReference type="ARBA" id="ARBA00022821"/>
    </source>
</evidence>
<dbReference type="Gramene" id="TraesROB_scaffold_016921_01G000600.1">
    <property type="protein sequence ID" value="TraesROB_scaffold_016921_01G000600.1"/>
    <property type="gene ID" value="TraesROB_scaffold_016921_01G000600"/>
</dbReference>
<dbReference type="PRINTS" id="PR00364">
    <property type="entry name" value="DISEASERSIST"/>
</dbReference>
<dbReference type="Gene3D" id="1.20.5.4130">
    <property type="match status" value="1"/>
</dbReference>
<dbReference type="Gramene" id="TraesCLE_scaffold_030383_01G000100.1">
    <property type="protein sequence ID" value="TraesCLE_scaffold_030383_01G000100.1"/>
    <property type="gene ID" value="TraesCLE_scaffold_030383_01G000100"/>
</dbReference>
<dbReference type="CDD" id="cd14798">
    <property type="entry name" value="RX-CC_like"/>
    <property type="match status" value="1"/>
</dbReference>
<dbReference type="PANTHER" id="PTHR23155:SF1135">
    <property type="entry name" value="OS08G0246300 PROTEIN"/>
    <property type="match status" value="1"/>
</dbReference>
<dbReference type="Gramene" id="TraesCS1B03G0014300.1">
    <property type="protein sequence ID" value="TraesCS1B03G0014300.1.CDS"/>
    <property type="gene ID" value="TraesCS1B03G0014300"/>
</dbReference>
<dbReference type="Gramene" id="TraesARI1B03G00185880.1">
    <property type="protein sequence ID" value="TraesARI1B03G00185880.1"/>
    <property type="gene ID" value="TraesARI1B03G00185880"/>
</dbReference>
<keyword evidence="12" id="KW-1185">Reference proteome</keyword>
<feature type="region of interest" description="Disordered" evidence="7">
    <location>
        <begin position="1572"/>
        <end position="1593"/>
    </location>
</feature>
<keyword evidence="4" id="KW-0547">Nucleotide-binding</keyword>
<proteinExistence type="inferred from homology"/>
<evidence type="ECO:0000259" key="8">
    <source>
        <dbReference type="Pfam" id="PF00931"/>
    </source>
</evidence>
<comment type="similarity">
    <text evidence="1">Belongs to the disease resistance NB-LRR family.</text>
</comment>
<dbReference type="Gene3D" id="3.40.50.300">
    <property type="entry name" value="P-loop containing nucleotide triphosphate hydrolases"/>
    <property type="match status" value="2"/>
</dbReference>
<feature type="domain" description="NB-ARC" evidence="8">
    <location>
        <begin position="228"/>
        <end position="352"/>
    </location>
</feature>